<dbReference type="GO" id="GO:0098793">
    <property type="term" value="C:presynapse"/>
    <property type="evidence" value="ECO:0007669"/>
    <property type="project" value="GOC"/>
</dbReference>
<keyword evidence="4" id="KW-0479">Metal-binding</keyword>
<protein>
    <submittedName>
        <fullName evidence="16">Calcium-dependent secretion activator 1-like</fullName>
    </submittedName>
</protein>
<name>A0A672PQ74_SINGR</name>
<dbReference type="GO" id="GO:0030659">
    <property type="term" value="C:cytoplasmic vesicle membrane"/>
    <property type="evidence" value="ECO:0007669"/>
    <property type="project" value="UniProtKB-SubCell"/>
</dbReference>
<dbReference type="GO" id="GO:1990504">
    <property type="term" value="P:dense core granule exocytosis"/>
    <property type="evidence" value="ECO:0007669"/>
    <property type="project" value="InterPro"/>
</dbReference>
<reference evidence="16" key="2">
    <citation type="submission" date="2025-09" db="UniProtKB">
        <authorList>
            <consortium name="Ensembl"/>
        </authorList>
    </citation>
    <scope>IDENTIFICATION</scope>
</reference>
<sequence length="1243" mass="141702">MLDPSSSEEESDGIVEEESREVMAPHARPSSPSPSAASEQEKEDVEKLQREEEERKRKLQLYVFVMRCIAYPFNAKQPTDMARRQLKITKQQLQTTKDRFESFLKGDTQIVADEAFINAVQSYFEVFLKSDRVAKMVQTGGLSALDCREVFKRHIEKRVRSLPEIDGLSKETVLSSWMAKFDTIYRGDEDPRKAQQRMTASAASELILSKDQLYEMFQQILGIKKFEHQLLYQACQLDNLDEQAAQIRRELDGRLQMADQIAGKFPKFVSKEMEAMYIEELKSSVNQLMANLESMPVSKGGEFKLQKLKRGHNTSIIDMGQEDENQLSKSDVVLSFTLEVVIMEVQGLKSLAPNRIVYCTMEVEGGEKLQTDQAEASKPTWGTQGDFTTTHPLPAVKVKLFTESTGVLALEDKELGRVVLHPTPNSPKQAELHKMTVTKACPDQDLKIKLAVRMDKPQNMKACGYLWAAGKNVWKRWKKRFFVLVQVSQYTFAVCSYREKKSEPQELLQLDGYTVDYTDPQPGLDGGRAFFNAVKEGDTVIFASDDEQDRILWVQAMYRATGQSHKPVPPTQVQKLNSKGGAAAQMDAPISQFYADRAQKHGMDEFISANPCSFDHALLFKMVQRLTLDHRLNDNFACLGWFSPGQVFVLDEYCARNGVRGCHRHLYYLGDLLERADAGHMIDPTLLHYSFAFCASHVHGNRPDGLGTVTVEEKERFEEIKERLRVFMTLASSDCIVVLMTSEIHRINILINHCNINRPSSSHHSAPENVANLATPAKKLEHVIRLAELVIEVLHQNQDHHAEAFAWWSDLMVEHAENFLSLYGVDMDAALEIQSPESWDSFPLFQLLNDFLRTDCKHFHKHLQDLYAPLVVRYVDLMESSIAQSIHRGFERESWEPVNNLPNVNLPNVNLQIPKVPNLPVPVAGLSVNLPQMPSFSTPSWMGAIYDSDNGSGTSEDLFWKLDALQTFIRDLHWPEEEFAKHLDNRMKLMSSDMIETSVKRTRAAFESKLAKSSRSTDFRIPLSLCTMFNVMVDAKDQSAKLCAMEMGQEKQYHSQIDELIEESVKDMISLLVAKFVVILESILAKISRYDEGTLFSSFLSFTVKAASKYVDVPKPGMDVADGYVTFVRHSQDILRDKVNEEVYIERLFDQWYTATMNLLATWLTERMDQQLHVYQLKILIRIVKKKYRDFRLQGVLDSTLNSKAYDTVRNRLTLEEATASVREGGMQGISMKDSDEEDEEDD</sequence>
<feature type="domain" description="PH" evidence="13">
    <location>
        <begin position="459"/>
        <end position="562"/>
    </location>
</feature>
<comment type="subcellular location">
    <subcellularLocation>
        <location evidence="1">Cytoplasmic vesicle membrane</location>
    </subcellularLocation>
    <subcellularLocation>
        <location evidence="11">Synapse</location>
    </subcellularLocation>
</comment>
<dbReference type="GO" id="GO:0015031">
    <property type="term" value="P:protein transport"/>
    <property type="evidence" value="ECO:0007669"/>
    <property type="project" value="UniProtKB-KW"/>
</dbReference>
<evidence type="ECO:0000313" key="16">
    <source>
        <dbReference type="Ensembl" id="ENSSGRP00000065282.1"/>
    </source>
</evidence>
<dbReference type="Pfam" id="PF25341">
    <property type="entry name" value="C2_CAPS"/>
    <property type="match status" value="1"/>
</dbReference>
<evidence type="ECO:0000256" key="1">
    <source>
        <dbReference type="ARBA" id="ARBA00004156"/>
    </source>
</evidence>
<dbReference type="InterPro" id="IPR011993">
    <property type="entry name" value="PH-like_dom_sf"/>
</dbReference>
<keyword evidence="3" id="KW-0268">Exocytosis</keyword>
<keyword evidence="5" id="KW-0106">Calcium</keyword>
<keyword evidence="2" id="KW-0813">Transport</keyword>
<evidence type="ECO:0000259" key="15">
    <source>
        <dbReference type="PROSITE" id="PS51258"/>
    </source>
</evidence>
<dbReference type="InterPro" id="IPR001849">
    <property type="entry name" value="PH_domain"/>
</dbReference>
<dbReference type="InterPro" id="IPR057457">
    <property type="entry name" value="CAPS_C2"/>
</dbReference>
<evidence type="ECO:0000256" key="4">
    <source>
        <dbReference type="ARBA" id="ARBA00022723"/>
    </source>
</evidence>
<keyword evidence="8" id="KW-0446">Lipid-binding</keyword>
<dbReference type="SMART" id="SM01145">
    <property type="entry name" value="DUF1041"/>
    <property type="match status" value="1"/>
</dbReference>
<feature type="compositionally biased region" description="Acidic residues" evidence="12">
    <location>
        <begin position="1"/>
        <end position="19"/>
    </location>
</feature>
<dbReference type="PROSITE" id="PS50003">
    <property type="entry name" value="PH_DOMAIN"/>
    <property type="match status" value="1"/>
</dbReference>
<dbReference type="CDD" id="cd01234">
    <property type="entry name" value="PH_CADPS"/>
    <property type="match status" value="1"/>
</dbReference>
<dbReference type="GO" id="GO:0046872">
    <property type="term" value="F:metal ion binding"/>
    <property type="evidence" value="ECO:0007669"/>
    <property type="project" value="UniProtKB-KW"/>
</dbReference>
<evidence type="ECO:0000256" key="5">
    <source>
        <dbReference type="ARBA" id="ARBA00022837"/>
    </source>
</evidence>
<dbReference type="Proteomes" id="UP000472262">
    <property type="component" value="Unassembled WGS sequence"/>
</dbReference>
<feature type="region of interest" description="Disordered" evidence="12">
    <location>
        <begin position="1"/>
        <end position="51"/>
    </location>
</feature>
<evidence type="ECO:0000256" key="11">
    <source>
        <dbReference type="ARBA" id="ARBA00034103"/>
    </source>
</evidence>
<organism evidence="16 17">
    <name type="scientific">Sinocyclocheilus grahami</name>
    <name type="common">Dianchi golden-line fish</name>
    <name type="synonym">Barbus grahami</name>
    <dbReference type="NCBI Taxonomy" id="75366"/>
    <lineage>
        <taxon>Eukaryota</taxon>
        <taxon>Metazoa</taxon>
        <taxon>Chordata</taxon>
        <taxon>Craniata</taxon>
        <taxon>Vertebrata</taxon>
        <taxon>Euteleostomi</taxon>
        <taxon>Actinopterygii</taxon>
        <taxon>Neopterygii</taxon>
        <taxon>Teleostei</taxon>
        <taxon>Ostariophysi</taxon>
        <taxon>Cypriniformes</taxon>
        <taxon>Cyprinidae</taxon>
        <taxon>Cyprininae</taxon>
        <taxon>Sinocyclocheilus</taxon>
    </lineage>
</organism>
<dbReference type="InterPro" id="IPR000008">
    <property type="entry name" value="C2_dom"/>
</dbReference>
<keyword evidence="10" id="KW-0968">Cytoplasmic vesicle</keyword>
<dbReference type="SUPFAM" id="SSF50729">
    <property type="entry name" value="PH domain-like"/>
    <property type="match status" value="1"/>
</dbReference>
<dbReference type="InterPro" id="IPR010439">
    <property type="entry name" value="MUN_dom"/>
</dbReference>
<dbReference type="PROSITE" id="PS51258">
    <property type="entry name" value="MHD1"/>
    <property type="match status" value="1"/>
</dbReference>
<evidence type="ECO:0000256" key="3">
    <source>
        <dbReference type="ARBA" id="ARBA00022483"/>
    </source>
</evidence>
<dbReference type="GO" id="GO:0098978">
    <property type="term" value="C:glutamatergic synapse"/>
    <property type="evidence" value="ECO:0007669"/>
    <property type="project" value="TreeGrafter"/>
</dbReference>
<dbReference type="GO" id="GO:0016079">
    <property type="term" value="P:synaptic vesicle exocytosis"/>
    <property type="evidence" value="ECO:0007669"/>
    <property type="project" value="InterPro"/>
</dbReference>
<accession>A0A672PQ74</accession>
<dbReference type="GO" id="GO:0045921">
    <property type="term" value="P:positive regulation of exocytosis"/>
    <property type="evidence" value="ECO:0007669"/>
    <property type="project" value="TreeGrafter"/>
</dbReference>
<feature type="domain" description="MHD1" evidence="15">
    <location>
        <begin position="825"/>
        <end position="1002"/>
    </location>
</feature>
<dbReference type="Ensembl" id="ENSSGRT00000069603.1">
    <property type="protein sequence ID" value="ENSSGRP00000065282.1"/>
    <property type="gene ID" value="ENSSGRG00000030770.1"/>
</dbReference>
<dbReference type="InterPro" id="IPR033227">
    <property type="entry name" value="CAPS"/>
</dbReference>
<dbReference type="AlphaFoldDB" id="A0A672PQ74"/>
<keyword evidence="17" id="KW-1185">Reference proteome</keyword>
<evidence type="ECO:0000259" key="14">
    <source>
        <dbReference type="PROSITE" id="PS50004"/>
    </source>
</evidence>
<feature type="domain" description="C2" evidence="14">
    <location>
        <begin position="318"/>
        <end position="436"/>
    </location>
</feature>
<keyword evidence="9" id="KW-0472">Membrane</keyword>
<keyword evidence="7" id="KW-0770">Synapse</keyword>
<dbReference type="Pfam" id="PF00169">
    <property type="entry name" value="PH"/>
    <property type="match status" value="1"/>
</dbReference>
<proteinExistence type="predicted"/>
<evidence type="ECO:0000256" key="9">
    <source>
        <dbReference type="ARBA" id="ARBA00023136"/>
    </source>
</evidence>
<dbReference type="InterPro" id="IPR014770">
    <property type="entry name" value="Munc13_1"/>
</dbReference>
<evidence type="ECO:0000256" key="7">
    <source>
        <dbReference type="ARBA" id="ARBA00023018"/>
    </source>
</evidence>
<dbReference type="FunFam" id="2.30.29.30:FF:000007">
    <property type="entry name" value="Calcium-dependent secretion activator 2 isoform B"/>
    <property type="match status" value="1"/>
</dbReference>
<evidence type="ECO:0000259" key="13">
    <source>
        <dbReference type="PROSITE" id="PS50003"/>
    </source>
</evidence>
<dbReference type="PANTHER" id="PTHR12166:SF6">
    <property type="entry name" value="CALCIUM-DEPENDENT SECRETION ACTIVATOR 1"/>
    <property type="match status" value="1"/>
</dbReference>
<evidence type="ECO:0000256" key="2">
    <source>
        <dbReference type="ARBA" id="ARBA00022448"/>
    </source>
</evidence>
<dbReference type="Gene3D" id="2.30.29.30">
    <property type="entry name" value="Pleckstrin-homology domain (PH domain)/Phosphotyrosine-binding domain (PTB)"/>
    <property type="match status" value="1"/>
</dbReference>
<reference evidence="16" key="1">
    <citation type="submission" date="2025-08" db="UniProtKB">
        <authorList>
            <consortium name="Ensembl"/>
        </authorList>
    </citation>
    <scope>IDENTIFICATION</scope>
</reference>
<gene>
    <name evidence="16" type="primary">LOC107584492</name>
</gene>
<feature type="compositionally biased region" description="Low complexity" evidence="12">
    <location>
        <begin position="24"/>
        <end position="38"/>
    </location>
</feature>
<evidence type="ECO:0000256" key="10">
    <source>
        <dbReference type="ARBA" id="ARBA00023329"/>
    </source>
</evidence>
<evidence type="ECO:0000256" key="8">
    <source>
        <dbReference type="ARBA" id="ARBA00023121"/>
    </source>
</evidence>
<dbReference type="GO" id="GO:0008289">
    <property type="term" value="F:lipid binding"/>
    <property type="evidence" value="ECO:0007669"/>
    <property type="project" value="UniProtKB-KW"/>
</dbReference>
<dbReference type="PANTHER" id="PTHR12166">
    <property type="entry name" value="CALCIUM-DEPENDENT SECRETION ACTIVATOR"/>
    <property type="match status" value="1"/>
</dbReference>
<evidence type="ECO:0000256" key="6">
    <source>
        <dbReference type="ARBA" id="ARBA00022927"/>
    </source>
</evidence>
<dbReference type="SMART" id="SM00233">
    <property type="entry name" value="PH"/>
    <property type="match status" value="1"/>
</dbReference>
<dbReference type="Pfam" id="PF06292">
    <property type="entry name" value="MUN"/>
    <property type="match status" value="2"/>
</dbReference>
<evidence type="ECO:0000313" key="17">
    <source>
        <dbReference type="Proteomes" id="UP000472262"/>
    </source>
</evidence>
<keyword evidence="6" id="KW-0653">Protein transport</keyword>
<dbReference type="PROSITE" id="PS50004">
    <property type="entry name" value="C2"/>
    <property type="match status" value="1"/>
</dbReference>
<evidence type="ECO:0000256" key="12">
    <source>
        <dbReference type="SAM" id="MobiDB-lite"/>
    </source>
</evidence>